<evidence type="ECO:0000313" key="6">
    <source>
        <dbReference type="Proteomes" id="UP000285013"/>
    </source>
</evidence>
<reference evidence="5 6" key="1">
    <citation type="submission" date="2018-08" db="EMBL/GenBank/DDBJ databases">
        <title>A genome reference for cultivated species of the human gut microbiota.</title>
        <authorList>
            <person name="Zou Y."/>
            <person name="Xue W."/>
            <person name="Luo G."/>
        </authorList>
    </citation>
    <scope>NUCLEOTIDE SEQUENCE [LARGE SCALE GENOMIC DNA]</scope>
    <source>
        <strain evidence="3 5">AF19-10AC</strain>
        <strain evidence="4 6">AF36-16BH</strain>
    </source>
</reference>
<evidence type="ECO:0000313" key="5">
    <source>
        <dbReference type="Proteomes" id="UP000284772"/>
    </source>
</evidence>
<dbReference type="EMBL" id="QRWT01000014">
    <property type="protein sequence ID" value="RGT50636.1"/>
    <property type="molecule type" value="Genomic_DNA"/>
</dbReference>
<feature type="signal peptide" evidence="2">
    <location>
        <begin position="1"/>
        <end position="18"/>
    </location>
</feature>
<evidence type="ECO:0000313" key="3">
    <source>
        <dbReference type="EMBL" id="RGT50636.1"/>
    </source>
</evidence>
<dbReference type="RefSeq" id="WP_007660373.1">
    <property type="nucleotide sequence ID" value="NZ_CABMMK010000005.1"/>
</dbReference>
<dbReference type="Proteomes" id="UP000284772">
    <property type="component" value="Unassembled WGS sequence"/>
</dbReference>
<organism evidence="4 6">
    <name type="scientific">Bacteroides intestinalis</name>
    <dbReference type="NCBI Taxonomy" id="329854"/>
    <lineage>
        <taxon>Bacteria</taxon>
        <taxon>Pseudomonadati</taxon>
        <taxon>Bacteroidota</taxon>
        <taxon>Bacteroidia</taxon>
        <taxon>Bacteroidales</taxon>
        <taxon>Bacteroidaceae</taxon>
        <taxon>Bacteroides</taxon>
    </lineage>
</organism>
<feature type="compositionally biased region" description="Low complexity" evidence="1">
    <location>
        <begin position="284"/>
        <end position="294"/>
    </location>
</feature>
<dbReference type="EMBL" id="QRPE01000015">
    <property type="protein sequence ID" value="RHL92018.1"/>
    <property type="molecule type" value="Genomic_DNA"/>
</dbReference>
<dbReference type="Proteomes" id="UP000285013">
    <property type="component" value="Unassembled WGS sequence"/>
</dbReference>
<feature type="chain" id="PRO_5043182405" evidence="2">
    <location>
        <begin position="19"/>
        <end position="318"/>
    </location>
</feature>
<comment type="caution">
    <text evidence="4">The sequence shown here is derived from an EMBL/GenBank/DDBJ whole genome shotgun (WGS) entry which is preliminary data.</text>
</comment>
<name>A0A3E4KX05_9BACE</name>
<dbReference type="GeneID" id="26158059"/>
<feature type="compositionally biased region" description="Low complexity" evidence="1">
    <location>
        <begin position="213"/>
        <end position="276"/>
    </location>
</feature>
<sequence>MKRILFILLATLSTAVCSAGTDAMSNSKVRKETRFLTDKMAYELNLNTEQYNDVYEINYDFISGIRYLMDDVLYGNEWALNRYYDYLDVRNDDLRWVLSSRQYARFMQAEYFYRPIYTSGNRWYFRVYITYTNHNHFYFPRPYHYRTYAGGHYRTHYNNTSYYRGRYKHPFYNGSYRIRDTKSYTTHRRSDFGSVTVRPGSNRAPARDDVYTTRRSSSNNNRSATTGTTRRESTNSNATTNTNNSSRSNSSTTRRTDNSTRNNSGSRSNSNNSRSNRSSETKSKTNTTRRSTTTKPGTERKENSSSSNTSRRSSGDRR</sequence>
<keyword evidence="2" id="KW-0732">Signal</keyword>
<dbReference type="AlphaFoldDB" id="A0A3E4KX05"/>
<feature type="region of interest" description="Disordered" evidence="1">
    <location>
        <begin position="187"/>
        <end position="318"/>
    </location>
</feature>
<gene>
    <name evidence="3" type="ORF">DWX27_13815</name>
    <name evidence="4" type="ORF">DWZ95_13060</name>
</gene>
<evidence type="ECO:0000313" key="4">
    <source>
        <dbReference type="EMBL" id="RHL92018.1"/>
    </source>
</evidence>
<evidence type="ECO:0000256" key="1">
    <source>
        <dbReference type="SAM" id="MobiDB-lite"/>
    </source>
</evidence>
<protein>
    <submittedName>
        <fullName evidence="4">Uncharacterized protein</fullName>
    </submittedName>
</protein>
<accession>A0A3E4KX05</accession>
<evidence type="ECO:0000256" key="2">
    <source>
        <dbReference type="SAM" id="SignalP"/>
    </source>
</evidence>
<proteinExistence type="predicted"/>